<feature type="coiled-coil region" evidence="1">
    <location>
        <begin position="349"/>
        <end position="436"/>
    </location>
</feature>
<protein>
    <submittedName>
        <fullName evidence="3">Uncharacterized protein</fullName>
    </submittedName>
</protein>
<keyword evidence="1" id="KW-0175">Coiled coil</keyword>
<evidence type="ECO:0000256" key="2">
    <source>
        <dbReference type="SAM" id="MobiDB-lite"/>
    </source>
</evidence>
<proteinExistence type="predicted"/>
<accession>A0ABU6S9N7</accession>
<feature type="compositionally biased region" description="Basic residues" evidence="2">
    <location>
        <begin position="158"/>
        <end position="167"/>
    </location>
</feature>
<organism evidence="3 4">
    <name type="scientific">Stylosanthes scabra</name>
    <dbReference type="NCBI Taxonomy" id="79078"/>
    <lineage>
        <taxon>Eukaryota</taxon>
        <taxon>Viridiplantae</taxon>
        <taxon>Streptophyta</taxon>
        <taxon>Embryophyta</taxon>
        <taxon>Tracheophyta</taxon>
        <taxon>Spermatophyta</taxon>
        <taxon>Magnoliopsida</taxon>
        <taxon>eudicotyledons</taxon>
        <taxon>Gunneridae</taxon>
        <taxon>Pentapetalae</taxon>
        <taxon>rosids</taxon>
        <taxon>fabids</taxon>
        <taxon>Fabales</taxon>
        <taxon>Fabaceae</taxon>
        <taxon>Papilionoideae</taxon>
        <taxon>50 kb inversion clade</taxon>
        <taxon>dalbergioids sensu lato</taxon>
        <taxon>Dalbergieae</taxon>
        <taxon>Pterocarpus clade</taxon>
        <taxon>Stylosanthes</taxon>
    </lineage>
</organism>
<dbReference type="Proteomes" id="UP001341840">
    <property type="component" value="Unassembled WGS sequence"/>
</dbReference>
<feature type="region of interest" description="Disordered" evidence="2">
    <location>
        <begin position="75"/>
        <end position="226"/>
    </location>
</feature>
<name>A0ABU6S9N7_9FABA</name>
<comment type="caution">
    <text evidence="3">The sequence shown here is derived from an EMBL/GenBank/DDBJ whole genome shotgun (WGS) entry which is preliminary data.</text>
</comment>
<evidence type="ECO:0000256" key="1">
    <source>
        <dbReference type="SAM" id="Coils"/>
    </source>
</evidence>
<sequence>MVEAEQAYRLKIDSLDGLMAVLATNEDRKRQYSPFECETCTLVTREFNVCWISYYKKFARPFNVIKAGADKLLAMDQPQRPKPPPKRKLDPVGPAKKTTKKSKSEKASTSTKVSKAKASTVPPAPTPPITQTTNPDLLTVQSDASCGTKISEDEQPPPKKRIQKRTKPTPLITESTSSDSTSTQSKRISPISHRPNSPIIDLAKADGKSKPKNKGEGLNESSSDISIGIHIEAGAAKKDKSDPKPTSSHDSGDLLLDLESLVAELHKAASDTLIEKIGHSDSISNLNTEVLDALCWLIDLLSAPIEENVNHDEVQKKTKLITSYFQAHSIPEEDLKLFGKSTSDYNKLKTQLSTEIDSANDKLSRLNQQKTKLEEELASIQRKIKEVEDQKKKLEGPLNCSKQGLSKIDSKLSSVAKQKEETKEQLADIKQAEKDELALHEKFLESQKSTRQALKDILHEYTS</sequence>
<dbReference type="EMBL" id="JASCZI010060486">
    <property type="protein sequence ID" value="MED6132740.1"/>
    <property type="molecule type" value="Genomic_DNA"/>
</dbReference>
<evidence type="ECO:0000313" key="3">
    <source>
        <dbReference type="EMBL" id="MED6132740.1"/>
    </source>
</evidence>
<keyword evidence="4" id="KW-1185">Reference proteome</keyword>
<feature type="compositionally biased region" description="Low complexity" evidence="2">
    <location>
        <begin position="107"/>
        <end position="121"/>
    </location>
</feature>
<feature type="compositionally biased region" description="Basic and acidic residues" evidence="2">
    <location>
        <begin position="203"/>
        <end position="217"/>
    </location>
</feature>
<evidence type="ECO:0000313" key="4">
    <source>
        <dbReference type="Proteomes" id="UP001341840"/>
    </source>
</evidence>
<gene>
    <name evidence="3" type="ORF">PIB30_021564</name>
</gene>
<feature type="compositionally biased region" description="Low complexity" evidence="2">
    <location>
        <begin position="173"/>
        <end position="185"/>
    </location>
</feature>
<reference evidence="3 4" key="1">
    <citation type="journal article" date="2023" name="Plants (Basel)">
        <title>Bridging the Gap: Combining Genomics and Transcriptomics Approaches to Understand Stylosanthes scabra, an Orphan Legume from the Brazilian Caatinga.</title>
        <authorList>
            <person name="Ferreira-Neto J.R.C."/>
            <person name="da Silva M.D."/>
            <person name="Binneck E."/>
            <person name="de Melo N.F."/>
            <person name="da Silva R.H."/>
            <person name="de Melo A.L.T.M."/>
            <person name="Pandolfi V."/>
            <person name="Bustamante F.O."/>
            <person name="Brasileiro-Vidal A.C."/>
            <person name="Benko-Iseppon A.M."/>
        </authorList>
    </citation>
    <scope>NUCLEOTIDE SEQUENCE [LARGE SCALE GENOMIC DNA]</scope>
    <source>
        <tissue evidence="3">Leaves</tissue>
    </source>
</reference>